<dbReference type="GO" id="GO:0006508">
    <property type="term" value="P:proteolysis"/>
    <property type="evidence" value="ECO:0007669"/>
    <property type="project" value="UniProtKB-KW"/>
</dbReference>
<evidence type="ECO:0000256" key="10">
    <source>
        <dbReference type="SAM" id="SignalP"/>
    </source>
</evidence>
<keyword evidence="3" id="KW-0645">Protease</keyword>
<dbReference type="Proteomes" id="UP000813385">
    <property type="component" value="Unassembled WGS sequence"/>
</dbReference>
<organism evidence="12 13">
    <name type="scientific">Plectosphaerella cucumerina</name>
    <dbReference type="NCBI Taxonomy" id="40658"/>
    <lineage>
        <taxon>Eukaryota</taxon>
        <taxon>Fungi</taxon>
        <taxon>Dikarya</taxon>
        <taxon>Ascomycota</taxon>
        <taxon>Pezizomycotina</taxon>
        <taxon>Sordariomycetes</taxon>
        <taxon>Hypocreomycetidae</taxon>
        <taxon>Glomerellales</taxon>
        <taxon>Plectosphaerellaceae</taxon>
        <taxon>Plectosphaerella</taxon>
    </lineage>
</organism>
<dbReference type="InterPro" id="IPR008754">
    <property type="entry name" value="Peptidase_M43"/>
</dbReference>
<keyword evidence="6" id="KW-0378">Hydrolase</keyword>
<dbReference type="GO" id="GO:0008237">
    <property type="term" value="F:metallopeptidase activity"/>
    <property type="evidence" value="ECO:0007669"/>
    <property type="project" value="UniProtKB-KW"/>
</dbReference>
<sequence length="273" mass="29417">MQIKAFFVALLASGASAKFGCGSAEPDAEHRAFSKLLGVQEERLGGNFTERAPISIGVYFHVIARSQTVAGGYLTDKHLADQLAVLNQDYAPHQISFRLLGTDRTVNTGWAVDNNELAMKRALRKGTYKDLNIYFQPQLGPNDYLGYAYFPTTAAVGSTAFIRDGASVQSQTVPGGSNAPFNLGRTATHEVGHWLGLYHTFQGGCTGSGDSIADTPAQASFSSGCPVGRDSCPSAAGLDPIHNYMDYSDDSCYEEFTPGQEARINSFWTSFRA</sequence>
<accession>A0A8K0TK24</accession>
<evidence type="ECO:0000256" key="3">
    <source>
        <dbReference type="ARBA" id="ARBA00022670"/>
    </source>
</evidence>
<dbReference type="GO" id="GO:0046872">
    <property type="term" value="F:metal ion binding"/>
    <property type="evidence" value="ECO:0007669"/>
    <property type="project" value="UniProtKB-KW"/>
</dbReference>
<proteinExistence type="inferred from homology"/>
<evidence type="ECO:0000256" key="9">
    <source>
        <dbReference type="ARBA" id="ARBA00023157"/>
    </source>
</evidence>
<feature type="chain" id="PRO_5035423200" evidence="10">
    <location>
        <begin position="18"/>
        <end position="273"/>
    </location>
</feature>
<keyword evidence="9" id="KW-1015">Disulfide bond</keyword>
<evidence type="ECO:0000256" key="8">
    <source>
        <dbReference type="ARBA" id="ARBA00023049"/>
    </source>
</evidence>
<name>A0A8K0TK24_9PEZI</name>
<keyword evidence="13" id="KW-1185">Reference proteome</keyword>
<dbReference type="PANTHER" id="PTHR47466">
    <property type="match status" value="1"/>
</dbReference>
<evidence type="ECO:0000256" key="6">
    <source>
        <dbReference type="ARBA" id="ARBA00022801"/>
    </source>
</evidence>
<evidence type="ECO:0000256" key="4">
    <source>
        <dbReference type="ARBA" id="ARBA00022723"/>
    </source>
</evidence>
<keyword evidence="8 12" id="KW-0482">Metalloprotease</keyword>
<reference evidence="12" key="1">
    <citation type="journal article" date="2021" name="Nat. Commun.">
        <title>Genetic determinants of endophytism in the Arabidopsis root mycobiome.</title>
        <authorList>
            <person name="Mesny F."/>
            <person name="Miyauchi S."/>
            <person name="Thiergart T."/>
            <person name="Pickel B."/>
            <person name="Atanasova L."/>
            <person name="Karlsson M."/>
            <person name="Huettel B."/>
            <person name="Barry K.W."/>
            <person name="Haridas S."/>
            <person name="Chen C."/>
            <person name="Bauer D."/>
            <person name="Andreopoulos W."/>
            <person name="Pangilinan J."/>
            <person name="LaButti K."/>
            <person name="Riley R."/>
            <person name="Lipzen A."/>
            <person name="Clum A."/>
            <person name="Drula E."/>
            <person name="Henrissat B."/>
            <person name="Kohler A."/>
            <person name="Grigoriev I.V."/>
            <person name="Martin F.M."/>
            <person name="Hacquard S."/>
        </authorList>
    </citation>
    <scope>NUCLEOTIDE SEQUENCE</scope>
    <source>
        <strain evidence="12">MPI-CAGE-AT-0016</strain>
    </source>
</reference>
<gene>
    <name evidence="12" type="ORF">B0T11DRAFT_227099</name>
</gene>
<evidence type="ECO:0000256" key="5">
    <source>
        <dbReference type="ARBA" id="ARBA00022729"/>
    </source>
</evidence>
<evidence type="ECO:0000313" key="13">
    <source>
        <dbReference type="Proteomes" id="UP000813385"/>
    </source>
</evidence>
<dbReference type="OrthoDB" id="536211at2759"/>
<dbReference type="InterPro" id="IPR024079">
    <property type="entry name" value="MetalloPept_cat_dom_sf"/>
</dbReference>
<keyword evidence="4" id="KW-0479">Metal-binding</keyword>
<evidence type="ECO:0000259" key="11">
    <source>
        <dbReference type="Pfam" id="PF05572"/>
    </source>
</evidence>
<feature type="domain" description="Peptidase M43 pregnancy-associated plasma-A" evidence="11">
    <location>
        <begin position="128"/>
        <end position="265"/>
    </location>
</feature>
<keyword evidence="5 10" id="KW-0732">Signal</keyword>
<comment type="function">
    <text evidence="1">Secreted metalloproteinase that allows assimilation of proteinaceous substrates.</text>
</comment>
<dbReference type="AlphaFoldDB" id="A0A8K0TK24"/>
<dbReference type="Gene3D" id="3.40.390.10">
    <property type="entry name" value="Collagenase (Catalytic Domain)"/>
    <property type="match status" value="1"/>
</dbReference>
<dbReference type="PANTHER" id="PTHR47466:SF1">
    <property type="entry name" value="METALLOPROTEASE MEP1 (AFU_ORTHOLOGUE AFUA_1G07730)-RELATED"/>
    <property type="match status" value="1"/>
</dbReference>
<dbReference type="SUPFAM" id="SSF55486">
    <property type="entry name" value="Metalloproteases ('zincins'), catalytic domain"/>
    <property type="match status" value="1"/>
</dbReference>
<evidence type="ECO:0000313" key="12">
    <source>
        <dbReference type="EMBL" id="KAH7361686.1"/>
    </source>
</evidence>
<comment type="similarity">
    <text evidence="2">Belongs to the peptidase M43B family.</text>
</comment>
<protein>
    <submittedName>
        <fullName evidence="12">Metalloprotease</fullName>
    </submittedName>
</protein>
<comment type="caution">
    <text evidence="12">The sequence shown here is derived from an EMBL/GenBank/DDBJ whole genome shotgun (WGS) entry which is preliminary data.</text>
</comment>
<evidence type="ECO:0000256" key="2">
    <source>
        <dbReference type="ARBA" id="ARBA00008721"/>
    </source>
</evidence>
<dbReference type="Pfam" id="PF05572">
    <property type="entry name" value="Peptidase_M43"/>
    <property type="match status" value="1"/>
</dbReference>
<keyword evidence="7" id="KW-0862">Zinc</keyword>
<evidence type="ECO:0000256" key="7">
    <source>
        <dbReference type="ARBA" id="ARBA00022833"/>
    </source>
</evidence>
<feature type="signal peptide" evidence="10">
    <location>
        <begin position="1"/>
        <end position="17"/>
    </location>
</feature>
<dbReference type="CDD" id="cd04275">
    <property type="entry name" value="ZnMc_pappalysin_like"/>
    <property type="match status" value="1"/>
</dbReference>
<evidence type="ECO:0000256" key="1">
    <source>
        <dbReference type="ARBA" id="ARBA00003174"/>
    </source>
</evidence>
<dbReference type="EMBL" id="JAGPXD010000003">
    <property type="protein sequence ID" value="KAH7361686.1"/>
    <property type="molecule type" value="Genomic_DNA"/>
</dbReference>